<evidence type="ECO:0000313" key="4">
    <source>
        <dbReference type="EMBL" id="GAA57661.1"/>
    </source>
</evidence>
<dbReference type="GO" id="GO:0046982">
    <property type="term" value="F:protein heterodimerization activity"/>
    <property type="evidence" value="ECO:0007669"/>
    <property type="project" value="InterPro"/>
</dbReference>
<dbReference type="GO" id="GO:0003677">
    <property type="term" value="F:DNA binding"/>
    <property type="evidence" value="ECO:0007669"/>
    <property type="project" value="InterPro"/>
</dbReference>
<dbReference type="PANTHER" id="PTHR11426">
    <property type="entry name" value="HISTONE H3"/>
    <property type="match status" value="1"/>
</dbReference>
<evidence type="ECO:0000259" key="3">
    <source>
        <dbReference type="SMART" id="SM00737"/>
    </source>
</evidence>
<dbReference type="Pfam" id="PF00125">
    <property type="entry name" value="Histone"/>
    <property type="match status" value="1"/>
</dbReference>
<dbReference type="Gene3D" id="1.10.20.10">
    <property type="entry name" value="Histone, subunit A"/>
    <property type="match status" value="1"/>
</dbReference>
<evidence type="ECO:0000313" key="5">
    <source>
        <dbReference type="Proteomes" id="UP000008909"/>
    </source>
</evidence>
<dbReference type="GO" id="GO:0000786">
    <property type="term" value="C:nucleosome"/>
    <property type="evidence" value="ECO:0007669"/>
    <property type="project" value="InterPro"/>
</dbReference>
<dbReference type="InterPro" id="IPR003172">
    <property type="entry name" value="ML_dom"/>
</dbReference>
<reference key="2">
    <citation type="submission" date="2011-10" db="EMBL/GenBank/DDBJ databases">
        <title>The genome and transcriptome sequence of Clonorchis sinensis provide insights into the carcinogenic liver fluke.</title>
        <authorList>
            <person name="Wang X."/>
            <person name="Huang Y."/>
            <person name="Chen W."/>
            <person name="Liu H."/>
            <person name="Guo L."/>
            <person name="Chen Y."/>
            <person name="Luo F."/>
            <person name="Zhou W."/>
            <person name="Sun J."/>
            <person name="Mao Q."/>
            <person name="Liang P."/>
            <person name="Zhou C."/>
            <person name="Tian Y."/>
            <person name="Men J."/>
            <person name="Lv X."/>
            <person name="Huang L."/>
            <person name="Zhou J."/>
            <person name="Hu Y."/>
            <person name="Li R."/>
            <person name="Zhang F."/>
            <person name="Lei H."/>
            <person name="Li X."/>
            <person name="Hu X."/>
            <person name="Liang C."/>
            <person name="Xu J."/>
            <person name="Wu Z."/>
            <person name="Yu X."/>
        </authorList>
    </citation>
    <scope>NUCLEOTIDE SEQUENCE</scope>
    <source>
        <strain>Henan</strain>
    </source>
</reference>
<dbReference type="SUPFAM" id="SSF47113">
    <property type="entry name" value="Histone-fold"/>
    <property type="match status" value="1"/>
</dbReference>
<protein>
    <submittedName>
        <fullName evidence="4">Histone H3.2</fullName>
    </submittedName>
</protein>
<sequence length="394" mass="44747">MTIRIEVISHLSSAVREVYTMCEARYIKYLVKYNGTGIGTVQALDIVPCDTEPCVIRLWRRTTFSITFTTAANINAGAVSVEGGYNSKTKAIALPQSSVCRNLTPPCPVRGGVSYTYSYTGVVRDDITPHNIVLTVVHRITTNIGLMSEQFNLIRVNENFRSSKAHVMAVIISPCPSEPCILHKGHHASVIITFMASNFIEMARTERTARKSTGQKALRKQLATKAVRKSAPATGGAKAPHRYRPGTVALHEIRHHQKSTVLLIRKLSFQRPVREIAQEYKTDLRFQSSAVSAKRVTILLKDIQLARNIKQAVSSEFTRLRSTTTTHHLWEMFGKLFMNKDVEFLVTCDIHGHHHRPLQRIKRRRTKWVVRAHREACWIHSVEEMNEEKRLEYP</sequence>
<accession>G7YXI1</accession>
<dbReference type="InterPro" id="IPR009072">
    <property type="entry name" value="Histone-fold"/>
</dbReference>
<dbReference type="EMBL" id="DF144932">
    <property type="protein sequence ID" value="GAA57661.1"/>
    <property type="molecule type" value="Genomic_DNA"/>
</dbReference>
<dbReference type="Pfam" id="PF02221">
    <property type="entry name" value="E1_DerP2_DerF2"/>
    <property type="match status" value="1"/>
</dbReference>
<feature type="region of interest" description="Disordered" evidence="2">
    <location>
        <begin position="208"/>
        <end position="242"/>
    </location>
</feature>
<dbReference type="SMART" id="SM00428">
    <property type="entry name" value="H3"/>
    <property type="match status" value="1"/>
</dbReference>
<dbReference type="SUPFAM" id="SSF81296">
    <property type="entry name" value="E set domains"/>
    <property type="match status" value="1"/>
</dbReference>
<keyword evidence="5" id="KW-1185">Reference proteome</keyword>
<dbReference type="PRINTS" id="PR00622">
    <property type="entry name" value="HISTONEH3"/>
</dbReference>
<dbReference type="InterPro" id="IPR014756">
    <property type="entry name" value="Ig_E-set"/>
</dbReference>
<gene>
    <name evidence="4" type="ORF">CLF_113038</name>
</gene>
<evidence type="ECO:0000256" key="2">
    <source>
        <dbReference type="SAM" id="MobiDB-lite"/>
    </source>
</evidence>
<dbReference type="GO" id="GO:0030527">
    <property type="term" value="F:structural constituent of chromatin"/>
    <property type="evidence" value="ECO:0007669"/>
    <property type="project" value="InterPro"/>
</dbReference>
<reference evidence="4" key="1">
    <citation type="journal article" date="2011" name="Genome Biol.">
        <title>The draft genome of the carcinogenic human liver fluke Clonorchis sinensis.</title>
        <authorList>
            <person name="Wang X."/>
            <person name="Chen W."/>
            <person name="Huang Y."/>
            <person name="Sun J."/>
            <person name="Men J."/>
            <person name="Liu H."/>
            <person name="Luo F."/>
            <person name="Guo L."/>
            <person name="Lv X."/>
            <person name="Deng C."/>
            <person name="Zhou C."/>
            <person name="Fan Y."/>
            <person name="Li X."/>
            <person name="Huang L."/>
            <person name="Hu Y."/>
            <person name="Liang C."/>
            <person name="Hu X."/>
            <person name="Xu J."/>
            <person name="Yu X."/>
        </authorList>
    </citation>
    <scope>NUCLEOTIDE SEQUENCE [LARGE SCALE GENOMIC DNA]</scope>
    <source>
        <strain evidence="4">Henan</strain>
    </source>
</reference>
<dbReference type="Gene3D" id="2.60.40.770">
    <property type="match status" value="1"/>
</dbReference>
<dbReference type="InterPro" id="IPR000164">
    <property type="entry name" value="Histone_H3/CENP-A"/>
</dbReference>
<dbReference type="InterPro" id="IPR007125">
    <property type="entry name" value="H2A/H2B/H3"/>
</dbReference>
<evidence type="ECO:0000256" key="1">
    <source>
        <dbReference type="ARBA" id="ARBA00010343"/>
    </source>
</evidence>
<name>G7YXI1_CLOSI</name>
<dbReference type="SMART" id="SM00737">
    <property type="entry name" value="ML"/>
    <property type="match status" value="1"/>
</dbReference>
<feature type="domain" description="MD-2-related lipid-recognition" evidence="3">
    <location>
        <begin position="31"/>
        <end position="153"/>
    </location>
</feature>
<comment type="similarity">
    <text evidence="1">Belongs to the histone H3 family.</text>
</comment>
<organism evidence="4 5">
    <name type="scientific">Clonorchis sinensis</name>
    <name type="common">Chinese liver fluke</name>
    <dbReference type="NCBI Taxonomy" id="79923"/>
    <lineage>
        <taxon>Eukaryota</taxon>
        <taxon>Metazoa</taxon>
        <taxon>Spiralia</taxon>
        <taxon>Lophotrochozoa</taxon>
        <taxon>Platyhelminthes</taxon>
        <taxon>Trematoda</taxon>
        <taxon>Digenea</taxon>
        <taxon>Opisthorchiida</taxon>
        <taxon>Opisthorchiata</taxon>
        <taxon>Opisthorchiidae</taxon>
        <taxon>Clonorchis</taxon>
    </lineage>
</organism>
<proteinExistence type="inferred from homology"/>
<dbReference type="Proteomes" id="UP000008909">
    <property type="component" value="Unassembled WGS sequence"/>
</dbReference>
<dbReference type="AlphaFoldDB" id="G7YXI1"/>